<proteinExistence type="predicted"/>
<dbReference type="Proteomes" id="UP001221898">
    <property type="component" value="Unassembled WGS sequence"/>
</dbReference>
<accession>A0AAD7SNK4</accession>
<reference evidence="1" key="1">
    <citation type="journal article" date="2023" name="Science">
        <title>Genome structures resolve the early diversification of teleost fishes.</title>
        <authorList>
            <person name="Parey E."/>
            <person name="Louis A."/>
            <person name="Montfort J."/>
            <person name="Bouchez O."/>
            <person name="Roques C."/>
            <person name="Iampietro C."/>
            <person name="Lluch J."/>
            <person name="Castinel A."/>
            <person name="Donnadieu C."/>
            <person name="Desvignes T."/>
            <person name="Floi Bucao C."/>
            <person name="Jouanno E."/>
            <person name="Wen M."/>
            <person name="Mejri S."/>
            <person name="Dirks R."/>
            <person name="Jansen H."/>
            <person name="Henkel C."/>
            <person name="Chen W.J."/>
            <person name="Zahm M."/>
            <person name="Cabau C."/>
            <person name="Klopp C."/>
            <person name="Thompson A.W."/>
            <person name="Robinson-Rechavi M."/>
            <person name="Braasch I."/>
            <person name="Lecointre G."/>
            <person name="Bobe J."/>
            <person name="Postlethwait J.H."/>
            <person name="Berthelot C."/>
            <person name="Roest Crollius H."/>
            <person name="Guiguen Y."/>
        </authorList>
    </citation>
    <scope>NUCLEOTIDE SEQUENCE</scope>
    <source>
        <strain evidence="1">NC1722</strain>
    </source>
</reference>
<comment type="caution">
    <text evidence="1">The sequence shown here is derived from an EMBL/GenBank/DDBJ whole genome shotgun (WGS) entry which is preliminary data.</text>
</comment>
<evidence type="ECO:0000313" key="2">
    <source>
        <dbReference type="Proteomes" id="UP001221898"/>
    </source>
</evidence>
<keyword evidence="2" id="KW-1185">Reference proteome</keyword>
<evidence type="ECO:0000313" key="1">
    <source>
        <dbReference type="EMBL" id="KAJ8405856.1"/>
    </source>
</evidence>
<sequence length="134" mass="14724">MATEELLEPEANFLIYGTPACQRSTEKRSLSSLTFHSTPKAEAAGQIKAERWVDAEMKDVSQTRYITTYGASADWMTEERQADSSDSLSFTQLLALVVFSGDAVSVPQRRLLEDTCSALSRDSVPPLSCRVASI</sequence>
<dbReference type="AlphaFoldDB" id="A0AAD7SNK4"/>
<gene>
    <name evidence="1" type="ORF">AAFF_G00312930</name>
</gene>
<organism evidence="1 2">
    <name type="scientific">Aldrovandia affinis</name>
    <dbReference type="NCBI Taxonomy" id="143900"/>
    <lineage>
        <taxon>Eukaryota</taxon>
        <taxon>Metazoa</taxon>
        <taxon>Chordata</taxon>
        <taxon>Craniata</taxon>
        <taxon>Vertebrata</taxon>
        <taxon>Euteleostomi</taxon>
        <taxon>Actinopterygii</taxon>
        <taxon>Neopterygii</taxon>
        <taxon>Teleostei</taxon>
        <taxon>Notacanthiformes</taxon>
        <taxon>Halosauridae</taxon>
        <taxon>Aldrovandia</taxon>
    </lineage>
</organism>
<protein>
    <submittedName>
        <fullName evidence="1">Uncharacterized protein</fullName>
    </submittedName>
</protein>
<name>A0AAD7SNK4_9TELE</name>
<dbReference type="EMBL" id="JAINUG010000046">
    <property type="protein sequence ID" value="KAJ8405856.1"/>
    <property type="molecule type" value="Genomic_DNA"/>
</dbReference>